<gene>
    <name evidence="2" type="ORF">CPT03_20645</name>
</gene>
<sequence length="116" mass="13568">MSFNGPLLNPVRLLYLGYPISEKLSHLLSGSHYVGLLKIDDKLERSFYQQQSIIEKWSIPELKRQKKSSLYLRLAVFKDKDQILKLAKQGQRVDNPIDICHQKMLSTQFTIFLFID</sequence>
<evidence type="ECO:0000313" key="3">
    <source>
        <dbReference type="Proteomes" id="UP000223749"/>
    </source>
</evidence>
<proteinExistence type="predicted"/>
<dbReference type="InterPro" id="IPR041527">
    <property type="entry name" value="YhcG_N"/>
</dbReference>
<feature type="domain" description="YhcG N-terminal" evidence="1">
    <location>
        <begin position="8"/>
        <end position="73"/>
    </location>
</feature>
<evidence type="ECO:0000259" key="1">
    <source>
        <dbReference type="Pfam" id="PF17761"/>
    </source>
</evidence>
<protein>
    <recommendedName>
        <fullName evidence="1">YhcG N-terminal domain-containing protein</fullName>
    </recommendedName>
</protein>
<name>A0A2D1UAQ9_9SPHI</name>
<organism evidence="2 3">
    <name type="scientific">Pedobacter ginsengisoli</name>
    <dbReference type="NCBI Taxonomy" id="363852"/>
    <lineage>
        <taxon>Bacteria</taxon>
        <taxon>Pseudomonadati</taxon>
        <taxon>Bacteroidota</taxon>
        <taxon>Sphingobacteriia</taxon>
        <taxon>Sphingobacteriales</taxon>
        <taxon>Sphingobacteriaceae</taxon>
        <taxon>Pedobacter</taxon>
    </lineage>
</organism>
<dbReference type="Proteomes" id="UP000223749">
    <property type="component" value="Chromosome"/>
</dbReference>
<reference evidence="2 3" key="1">
    <citation type="submission" date="2017-10" db="EMBL/GenBank/DDBJ databases">
        <title>Whole genome of Pedobacter ginsengisoli T01R-27 isolated from tomato rhizosphere.</title>
        <authorList>
            <person name="Weon H.-Y."/>
            <person name="Lee S.A."/>
            <person name="Sang M.K."/>
            <person name="Song J."/>
        </authorList>
    </citation>
    <scope>NUCLEOTIDE SEQUENCE [LARGE SCALE GENOMIC DNA]</scope>
    <source>
        <strain evidence="2 3">T01R-27</strain>
    </source>
</reference>
<dbReference type="Pfam" id="PF17761">
    <property type="entry name" value="DUF1016_N"/>
    <property type="match status" value="1"/>
</dbReference>
<accession>A0A2D1UAQ9</accession>
<evidence type="ECO:0000313" key="2">
    <source>
        <dbReference type="EMBL" id="ATP58700.1"/>
    </source>
</evidence>
<dbReference type="AlphaFoldDB" id="A0A2D1UAQ9"/>
<keyword evidence="3" id="KW-1185">Reference proteome</keyword>
<dbReference type="EMBL" id="CP024091">
    <property type="protein sequence ID" value="ATP58700.1"/>
    <property type="molecule type" value="Genomic_DNA"/>
</dbReference>
<dbReference type="OrthoDB" id="9801263at2"/>
<dbReference type="KEGG" id="pgs:CPT03_20645"/>